<dbReference type="CDD" id="cd06257">
    <property type="entry name" value="DnaJ"/>
    <property type="match status" value="1"/>
</dbReference>
<dbReference type="PROSITE" id="PS50076">
    <property type="entry name" value="DNAJ_2"/>
    <property type="match status" value="1"/>
</dbReference>
<organism evidence="2 3">
    <name type="scientific">Candidatus Gallitreponema excrementavium</name>
    <dbReference type="NCBI Taxonomy" id="2840840"/>
    <lineage>
        <taxon>Bacteria</taxon>
        <taxon>Pseudomonadati</taxon>
        <taxon>Spirochaetota</taxon>
        <taxon>Spirochaetia</taxon>
        <taxon>Spirochaetales</taxon>
        <taxon>Candidatus Gallitreponema</taxon>
    </lineage>
</organism>
<sequence length="148" mass="17548">MDDFYEKLGRILGSYLDDEEYFNENYKVNNFFDKKTESRIPDPLNEEPKPVKLRRAGNTVQRERPKVKVKKLNPVPSELFNDFYVLELPPGSELEDCKTAYRNLMKKYHPDNFSGSKGIEEAATEKTSRINNSFRRIKLWYTEKKLEE</sequence>
<dbReference type="InterPro" id="IPR036869">
    <property type="entry name" value="J_dom_sf"/>
</dbReference>
<comment type="caution">
    <text evidence="2">The sequence shown here is derived from an EMBL/GenBank/DDBJ whole genome shotgun (WGS) entry which is preliminary data.</text>
</comment>
<evidence type="ECO:0000259" key="1">
    <source>
        <dbReference type="PROSITE" id="PS50076"/>
    </source>
</evidence>
<dbReference type="AlphaFoldDB" id="A0A9D9N2T6"/>
<dbReference type="Proteomes" id="UP000823638">
    <property type="component" value="Unassembled WGS sequence"/>
</dbReference>
<feature type="domain" description="J" evidence="1">
    <location>
        <begin position="81"/>
        <end position="148"/>
    </location>
</feature>
<reference evidence="2" key="1">
    <citation type="submission" date="2020-10" db="EMBL/GenBank/DDBJ databases">
        <authorList>
            <person name="Gilroy R."/>
        </authorList>
    </citation>
    <scope>NUCLEOTIDE SEQUENCE</scope>
    <source>
        <strain evidence="2">10532</strain>
    </source>
</reference>
<dbReference type="SMART" id="SM00271">
    <property type="entry name" value="DnaJ"/>
    <property type="match status" value="1"/>
</dbReference>
<protein>
    <submittedName>
        <fullName evidence="2">J domain-containing protein</fullName>
    </submittedName>
</protein>
<dbReference type="Gene3D" id="1.10.287.110">
    <property type="entry name" value="DnaJ domain"/>
    <property type="match status" value="1"/>
</dbReference>
<accession>A0A9D9N2T6</accession>
<dbReference type="Pfam" id="PF00226">
    <property type="entry name" value="DnaJ"/>
    <property type="match status" value="1"/>
</dbReference>
<dbReference type="InterPro" id="IPR001623">
    <property type="entry name" value="DnaJ_domain"/>
</dbReference>
<reference evidence="2" key="2">
    <citation type="journal article" date="2021" name="PeerJ">
        <title>Extensive microbial diversity within the chicken gut microbiome revealed by metagenomics and culture.</title>
        <authorList>
            <person name="Gilroy R."/>
            <person name="Ravi A."/>
            <person name="Getino M."/>
            <person name="Pursley I."/>
            <person name="Horton D.L."/>
            <person name="Alikhan N.F."/>
            <person name="Baker D."/>
            <person name="Gharbi K."/>
            <person name="Hall N."/>
            <person name="Watson M."/>
            <person name="Adriaenssens E.M."/>
            <person name="Foster-Nyarko E."/>
            <person name="Jarju S."/>
            <person name="Secka A."/>
            <person name="Antonio M."/>
            <person name="Oren A."/>
            <person name="Chaudhuri R.R."/>
            <person name="La Ragione R."/>
            <person name="Hildebrand F."/>
            <person name="Pallen M.J."/>
        </authorList>
    </citation>
    <scope>NUCLEOTIDE SEQUENCE</scope>
    <source>
        <strain evidence="2">10532</strain>
    </source>
</reference>
<name>A0A9D9N2T6_9SPIR</name>
<dbReference type="SUPFAM" id="SSF46565">
    <property type="entry name" value="Chaperone J-domain"/>
    <property type="match status" value="1"/>
</dbReference>
<dbReference type="EMBL" id="JADIMM010000085">
    <property type="protein sequence ID" value="MBO8458073.1"/>
    <property type="molecule type" value="Genomic_DNA"/>
</dbReference>
<evidence type="ECO:0000313" key="2">
    <source>
        <dbReference type="EMBL" id="MBO8458073.1"/>
    </source>
</evidence>
<evidence type="ECO:0000313" key="3">
    <source>
        <dbReference type="Proteomes" id="UP000823638"/>
    </source>
</evidence>
<gene>
    <name evidence="2" type="ORF">IAA81_07580</name>
</gene>
<proteinExistence type="predicted"/>